<dbReference type="GO" id="GO:0055085">
    <property type="term" value="P:transmembrane transport"/>
    <property type="evidence" value="ECO:0007669"/>
    <property type="project" value="InterPro"/>
</dbReference>
<gene>
    <name evidence="10" type="ORF">SAMN05445060_3234</name>
</gene>
<organism evidence="10 11">
    <name type="scientific">Williamsia sterculiae</name>
    <dbReference type="NCBI Taxonomy" id="1344003"/>
    <lineage>
        <taxon>Bacteria</taxon>
        <taxon>Bacillati</taxon>
        <taxon>Actinomycetota</taxon>
        <taxon>Actinomycetes</taxon>
        <taxon>Mycobacteriales</taxon>
        <taxon>Nocardiaceae</taxon>
        <taxon>Williamsia</taxon>
    </lineage>
</organism>
<name>A0A1N7GXL3_9NOCA</name>
<evidence type="ECO:0000256" key="5">
    <source>
        <dbReference type="ARBA" id="ARBA00022989"/>
    </source>
</evidence>
<dbReference type="AlphaFoldDB" id="A0A1N7GXL3"/>
<comment type="similarity">
    <text evidence="7">Belongs to the binding-protein-dependent transport system permease family.</text>
</comment>
<dbReference type="STRING" id="1344003.SAMN05445060_3234"/>
<dbReference type="SUPFAM" id="SSF161098">
    <property type="entry name" value="MetI-like"/>
    <property type="match status" value="1"/>
</dbReference>
<sequence>MTEPIADPALTHIRDTPPPSRGGRRLPGSGLLQMTAGLQRATLIGGLVLVALFVLIAVFANLLAPYGFSQQSENGHAFPSLAGPSGDHLFGTTVGQLDVLSRVLFGARTALFVIVLALLFSIIVGVALGLVSGYVGGWVDRVLVLFMDAMYGFPSLLLAIVVSASLGAHLKGGFGGILSAAISITVVFVPQYFRLVRNATVSVKTEPFVDAARVTGASATRIMRKHIFVNVTSTLPVIVTLNCSEAILTLAGLGFLGLGIEPTAASEWGYDLNRALPDVTNGIWWTSVFPGVSIVLVVLGLTMVGESINEVTNPLLRTRRGGRRTGSTSANPAPTGGEEQR</sequence>
<evidence type="ECO:0000259" key="9">
    <source>
        <dbReference type="PROSITE" id="PS50928"/>
    </source>
</evidence>
<dbReference type="InterPro" id="IPR050366">
    <property type="entry name" value="BP-dependent_transpt_permease"/>
</dbReference>
<feature type="region of interest" description="Disordered" evidence="8">
    <location>
        <begin position="1"/>
        <end position="26"/>
    </location>
</feature>
<evidence type="ECO:0000256" key="8">
    <source>
        <dbReference type="SAM" id="MobiDB-lite"/>
    </source>
</evidence>
<dbReference type="Pfam" id="PF12911">
    <property type="entry name" value="OppC_N"/>
    <property type="match status" value="1"/>
</dbReference>
<dbReference type="OrthoDB" id="9812701at2"/>
<feature type="region of interest" description="Disordered" evidence="8">
    <location>
        <begin position="315"/>
        <end position="341"/>
    </location>
</feature>
<comment type="subcellular location">
    <subcellularLocation>
        <location evidence="1 7">Cell membrane</location>
        <topology evidence="1 7">Multi-pass membrane protein</topology>
    </subcellularLocation>
</comment>
<feature type="transmembrane region" description="Helical" evidence="7">
    <location>
        <begin position="41"/>
        <end position="64"/>
    </location>
</feature>
<evidence type="ECO:0000256" key="6">
    <source>
        <dbReference type="ARBA" id="ARBA00023136"/>
    </source>
</evidence>
<keyword evidence="4 7" id="KW-0812">Transmembrane</keyword>
<keyword evidence="6 7" id="KW-0472">Membrane</keyword>
<evidence type="ECO:0000256" key="2">
    <source>
        <dbReference type="ARBA" id="ARBA00022448"/>
    </source>
</evidence>
<dbReference type="InterPro" id="IPR035906">
    <property type="entry name" value="MetI-like_sf"/>
</dbReference>
<dbReference type="EMBL" id="FTNT01000010">
    <property type="protein sequence ID" value="SIS17276.1"/>
    <property type="molecule type" value="Genomic_DNA"/>
</dbReference>
<keyword evidence="5 7" id="KW-1133">Transmembrane helix</keyword>
<evidence type="ECO:0000256" key="3">
    <source>
        <dbReference type="ARBA" id="ARBA00022475"/>
    </source>
</evidence>
<dbReference type="Gene3D" id="1.10.3720.10">
    <property type="entry name" value="MetI-like"/>
    <property type="match status" value="1"/>
</dbReference>
<protein>
    <submittedName>
        <fullName evidence="10">Peptide/nickel transport system permease protein</fullName>
    </submittedName>
</protein>
<dbReference type="InterPro" id="IPR000515">
    <property type="entry name" value="MetI-like"/>
</dbReference>
<reference evidence="10 11" key="1">
    <citation type="submission" date="2017-01" db="EMBL/GenBank/DDBJ databases">
        <authorList>
            <person name="Mah S.A."/>
            <person name="Swanson W.J."/>
            <person name="Moy G.W."/>
            <person name="Vacquier V.D."/>
        </authorList>
    </citation>
    <scope>NUCLEOTIDE SEQUENCE [LARGE SCALE GENOMIC DNA]</scope>
    <source>
        <strain evidence="10 11">CPCC 203464</strain>
    </source>
</reference>
<feature type="domain" description="ABC transmembrane type-1" evidence="9">
    <location>
        <begin position="107"/>
        <end position="305"/>
    </location>
</feature>
<evidence type="ECO:0000256" key="1">
    <source>
        <dbReference type="ARBA" id="ARBA00004651"/>
    </source>
</evidence>
<keyword evidence="3" id="KW-1003">Cell membrane</keyword>
<dbReference type="CDD" id="cd06261">
    <property type="entry name" value="TM_PBP2"/>
    <property type="match status" value="1"/>
</dbReference>
<evidence type="ECO:0000256" key="4">
    <source>
        <dbReference type="ARBA" id="ARBA00022692"/>
    </source>
</evidence>
<keyword evidence="11" id="KW-1185">Reference proteome</keyword>
<dbReference type="GO" id="GO:0005886">
    <property type="term" value="C:plasma membrane"/>
    <property type="evidence" value="ECO:0007669"/>
    <property type="project" value="UniProtKB-SubCell"/>
</dbReference>
<feature type="transmembrane region" description="Helical" evidence="7">
    <location>
        <begin position="142"/>
        <end position="162"/>
    </location>
</feature>
<dbReference type="Proteomes" id="UP000186218">
    <property type="component" value="Unassembled WGS sequence"/>
</dbReference>
<dbReference type="Pfam" id="PF00528">
    <property type="entry name" value="BPD_transp_1"/>
    <property type="match status" value="1"/>
</dbReference>
<feature type="transmembrane region" description="Helical" evidence="7">
    <location>
        <begin position="174"/>
        <end position="193"/>
    </location>
</feature>
<dbReference type="PROSITE" id="PS50928">
    <property type="entry name" value="ABC_TM1"/>
    <property type="match status" value="1"/>
</dbReference>
<accession>A0A1N7GXL3</accession>
<dbReference type="PANTHER" id="PTHR43386:SF1">
    <property type="entry name" value="D,D-DIPEPTIDE TRANSPORT SYSTEM PERMEASE PROTEIN DDPC-RELATED"/>
    <property type="match status" value="1"/>
</dbReference>
<dbReference type="InterPro" id="IPR025966">
    <property type="entry name" value="OppC_N"/>
</dbReference>
<dbReference type="PANTHER" id="PTHR43386">
    <property type="entry name" value="OLIGOPEPTIDE TRANSPORT SYSTEM PERMEASE PROTEIN APPC"/>
    <property type="match status" value="1"/>
</dbReference>
<evidence type="ECO:0000313" key="11">
    <source>
        <dbReference type="Proteomes" id="UP000186218"/>
    </source>
</evidence>
<feature type="transmembrane region" description="Helical" evidence="7">
    <location>
        <begin position="110"/>
        <end position="136"/>
    </location>
</feature>
<keyword evidence="2 7" id="KW-0813">Transport</keyword>
<evidence type="ECO:0000256" key="7">
    <source>
        <dbReference type="RuleBase" id="RU363032"/>
    </source>
</evidence>
<feature type="transmembrane region" description="Helical" evidence="7">
    <location>
        <begin position="282"/>
        <end position="304"/>
    </location>
</feature>
<proteinExistence type="inferred from homology"/>
<evidence type="ECO:0000313" key="10">
    <source>
        <dbReference type="EMBL" id="SIS17276.1"/>
    </source>
</evidence>